<dbReference type="RefSeq" id="WP_072736864.1">
    <property type="nucleotide sequence ID" value="NZ_CP048813.1"/>
</dbReference>
<dbReference type="AlphaFoldDB" id="A0A1G8M513"/>
<sequence length="198" mass="21273">MTLRRWAGSAGIVTVLGLSLASCGTDSDDPDASGDTLAVATSTTREPRSTDESGRPPVLFDPCLDLPDDAIEAAGLDPSTEKVSDLTGGEDRTFLTCAYMDPRVKGVNVISTNTTFEEYVERDERAQITDISYADIDGRRAMFNADRHFDKCVLTVETSFGALTITRDVFGGDTPPGERCAGMDGMMRVFLPYLPVGA</sequence>
<dbReference type="Pfam" id="PF12079">
    <property type="entry name" value="DUF3558"/>
    <property type="match status" value="1"/>
</dbReference>
<organism evidence="2 3">
    <name type="scientific">Rhodococcus triatomae</name>
    <dbReference type="NCBI Taxonomy" id="300028"/>
    <lineage>
        <taxon>Bacteria</taxon>
        <taxon>Bacillati</taxon>
        <taxon>Actinomycetota</taxon>
        <taxon>Actinomycetes</taxon>
        <taxon>Mycobacteriales</taxon>
        <taxon>Nocardiaceae</taxon>
        <taxon>Rhodococcus</taxon>
    </lineage>
</organism>
<evidence type="ECO:0000313" key="3">
    <source>
        <dbReference type="Proteomes" id="UP000183263"/>
    </source>
</evidence>
<dbReference type="PROSITE" id="PS51257">
    <property type="entry name" value="PROKAR_LIPOPROTEIN"/>
    <property type="match status" value="1"/>
</dbReference>
<evidence type="ECO:0008006" key="4">
    <source>
        <dbReference type="Google" id="ProtNLM"/>
    </source>
</evidence>
<keyword evidence="3" id="KW-1185">Reference proteome</keyword>
<feature type="region of interest" description="Disordered" evidence="1">
    <location>
        <begin position="24"/>
        <end position="57"/>
    </location>
</feature>
<evidence type="ECO:0000313" key="2">
    <source>
        <dbReference type="EMBL" id="SDI62897.1"/>
    </source>
</evidence>
<gene>
    <name evidence="2" type="ORF">SAMN05444695_109104</name>
</gene>
<accession>A0A1G8M513</accession>
<dbReference type="OrthoDB" id="4552889at2"/>
<name>A0A1G8M513_9NOCA</name>
<reference evidence="2 3" key="1">
    <citation type="submission" date="2016-10" db="EMBL/GenBank/DDBJ databases">
        <authorList>
            <person name="de Groot N.N."/>
        </authorList>
    </citation>
    <scope>NUCLEOTIDE SEQUENCE [LARGE SCALE GENOMIC DNA]</scope>
    <source>
        <strain evidence="2 3">DSM 44892</strain>
    </source>
</reference>
<dbReference type="Proteomes" id="UP000183263">
    <property type="component" value="Unassembled WGS sequence"/>
</dbReference>
<feature type="compositionally biased region" description="Basic and acidic residues" evidence="1">
    <location>
        <begin position="45"/>
        <end position="54"/>
    </location>
</feature>
<protein>
    <recommendedName>
        <fullName evidence="4">DUF3558 domain-containing protein</fullName>
    </recommendedName>
</protein>
<proteinExistence type="predicted"/>
<dbReference type="EMBL" id="FNDN01000009">
    <property type="protein sequence ID" value="SDI62897.1"/>
    <property type="molecule type" value="Genomic_DNA"/>
</dbReference>
<evidence type="ECO:0000256" key="1">
    <source>
        <dbReference type="SAM" id="MobiDB-lite"/>
    </source>
</evidence>
<dbReference type="InterPro" id="IPR024520">
    <property type="entry name" value="DUF3558"/>
</dbReference>